<dbReference type="InterPro" id="IPR036427">
    <property type="entry name" value="Bromodomain-like_sf"/>
</dbReference>
<evidence type="ECO:0000259" key="6">
    <source>
        <dbReference type="PROSITE" id="PS50014"/>
    </source>
</evidence>
<sequence length="458" mass="49874">MRSTTLTQTTATGEASAAPPSSPSPPFLTLGATGPAQTLTPSPGRRRCRGRRRPRPPPEPSTSRYVSIRVAGMTQLEARQAQARLTGELARVRALLARINTWQDGRRREAGPGPRRHASPTPPALRAAMLKRCGQILTRLRKQKISHWFHAPVDVEGLKLYDYRAIIRCPMDLGTVKENLAGGRYPSHEEFAADVHLTFNNALRYNPLGHQVHTAAGNLLASFEGMYKEAISWFEQEFQRLEPPMPLALPPPPPPQQQPVPVPVQAMPRIGGGQEAQAQGKGTQQEGDGYGGEGQKRNSDPALKGEDVELDFDVLDVETLWELDRFVLNWRKACSKGRQNVAMNGDTAVMHGDTVDVTIVPDEDDMVQVEVNPPIVVEIGESETDMLEQATEADMGDEYVDIGDEMPTVNYQSVEIEKDTQMASSSSESGSGSSASSDSGSRSSADSDSDGDDARSPD</sequence>
<feature type="compositionally biased region" description="Low complexity" evidence="5">
    <location>
        <begin position="1"/>
        <end position="19"/>
    </location>
</feature>
<organism evidence="7 8">
    <name type="scientific">Eleusine coracana subsp. coracana</name>
    <dbReference type="NCBI Taxonomy" id="191504"/>
    <lineage>
        <taxon>Eukaryota</taxon>
        <taxon>Viridiplantae</taxon>
        <taxon>Streptophyta</taxon>
        <taxon>Embryophyta</taxon>
        <taxon>Tracheophyta</taxon>
        <taxon>Spermatophyta</taxon>
        <taxon>Magnoliopsida</taxon>
        <taxon>Liliopsida</taxon>
        <taxon>Poales</taxon>
        <taxon>Poaceae</taxon>
        <taxon>PACMAD clade</taxon>
        <taxon>Chloridoideae</taxon>
        <taxon>Cynodonteae</taxon>
        <taxon>Eleusininae</taxon>
        <taxon>Eleusine</taxon>
    </lineage>
</organism>
<evidence type="ECO:0000256" key="5">
    <source>
        <dbReference type="SAM" id="MobiDB-lite"/>
    </source>
</evidence>
<feature type="region of interest" description="Disordered" evidence="5">
    <location>
        <begin position="244"/>
        <end position="304"/>
    </location>
</feature>
<dbReference type="PRINTS" id="PR00503">
    <property type="entry name" value="BROMODOMAIN"/>
</dbReference>
<dbReference type="Pfam" id="PF17035">
    <property type="entry name" value="BET"/>
    <property type="match status" value="1"/>
</dbReference>
<dbReference type="EMBL" id="BQKI01000016">
    <property type="protein sequence ID" value="GJN09457.1"/>
    <property type="molecule type" value="Genomic_DNA"/>
</dbReference>
<keyword evidence="8" id="KW-1185">Reference proteome</keyword>
<feature type="compositionally biased region" description="Low complexity" evidence="5">
    <location>
        <begin position="423"/>
        <end position="446"/>
    </location>
</feature>
<dbReference type="Gene3D" id="1.20.1270.220">
    <property type="match status" value="1"/>
</dbReference>
<feature type="compositionally biased region" description="Basic and acidic residues" evidence="5">
    <location>
        <begin position="294"/>
        <end position="304"/>
    </location>
</feature>
<keyword evidence="2 4" id="KW-0103">Bromodomain</keyword>
<feature type="region of interest" description="Disordered" evidence="5">
    <location>
        <begin position="413"/>
        <end position="458"/>
    </location>
</feature>
<dbReference type="Proteomes" id="UP001054889">
    <property type="component" value="Unassembled WGS sequence"/>
</dbReference>
<proteinExistence type="predicted"/>
<reference evidence="7" key="2">
    <citation type="submission" date="2021-12" db="EMBL/GenBank/DDBJ databases">
        <title>Resequencing data analysis of finger millet.</title>
        <authorList>
            <person name="Hatakeyama M."/>
            <person name="Aluri S."/>
            <person name="Balachadran M.T."/>
            <person name="Sivarajan S.R."/>
            <person name="Poveda L."/>
            <person name="Shimizu-Inatsugi R."/>
            <person name="Schlapbach R."/>
            <person name="Sreeman S.M."/>
            <person name="Shimizu K.K."/>
        </authorList>
    </citation>
    <scope>NUCLEOTIDE SEQUENCE</scope>
</reference>
<feature type="region of interest" description="Disordered" evidence="5">
    <location>
        <begin position="1"/>
        <end position="64"/>
    </location>
</feature>
<dbReference type="InterPro" id="IPR038336">
    <property type="entry name" value="NET_sf"/>
</dbReference>
<dbReference type="PANTHER" id="PTHR45926">
    <property type="entry name" value="OSJNBA0053K19.4 PROTEIN"/>
    <property type="match status" value="1"/>
</dbReference>
<evidence type="ECO:0000313" key="8">
    <source>
        <dbReference type="Proteomes" id="UP001054889"/>
    </source>
</evidence>
<evidence type="ECO:0000256" key="4">
    <source>
        <dbReference type="PROSITE-ProRule" id="PRU00035"/>
    </source>
</evidence>
<keyword evidence="1" id="KW-0805">Transcription regulation</keyword>
<keyword evidence="3" id="KW-0804">Transcription</keyword>
<feature type="compositionally biased region" description="Basic residues" evidence="5">
    <location>
        <begin position="44"/>
        <end position="55"/>
    </location>
</feature>
<feature type="domain" description="Bromo" evidence="6">
    <location>
        <begin position="141"/>
        <end position="213"/>
    </location>
</feature>
<feature type="compositionally biased region" description="Pro residues" evidence="5">
    <location>
        <begin position="244"/>
        <end position="262"/>
    </location>
</feature>
<dbReference type="InterPro" id="IPR001487">
    <property type="entry name" value="Bromodomain"/>
</dbReference>
<dbReference type="SMART" id="SM00297">
    <property type="entry name" value="BROMO"/>
    <property type="match status" value="1"/>
</dbReference>
<dbReference type="PROSITE" id="PS50014">
    <property type="entry name" value="BROMODOMAIN_2"/>
    <property type="match status" value="1"/>
</dbReference>
<name>A0AAV5DGR9_ELECO</name>
<reference evidence="7" key="1">
    <citation type="journal article" date="2018" name="DNA Res.">
        <title>Multiple hybrid de novo genome assembly of finger millet, an orphan allotetraploid crop.</title>
        <authorList>
            <person name="Hatakeyama M."/>
            <person name="Aluri S."/>
            <person name="Balachadran M.T."/>
            <person name="Sivarajan S.R."/>
            <person name="Patrignani A."/>
            <person name="Gruter S."/>
            <person name="Poveda L."/>
            <person name="Shimizu-Inatsugi R."/>
            <person name="Baeten J."/>
            <person name="Francoijs K.J."/>
            <person name="Nataraja K.N."/>
            <person name="Reddy Y.A.N."/>
            <person name="Phadnis S."/>
            <person name="Ravikumar R.L."/>
            <person name="Schlapbach R."/>
            <person name="Sreeman S.M."/>
            <person name="Shimizu K.K."/>
        </authorList>
    </citation>
    <scope>NUCLEOTIDE SEQUENCE</scope>
</reference>
<evidence type="ECO:0000256" key="1">
    <source>
        <dbReference type="ARBA" id="ARBA00023015"/>
    </source>
</evidence>
<comment type="caution">
    <text evidence="7">The sequence shown here is derived from an EMBL/GenBank/DDBJ whole genome shotgun (WGS) entry which is preliminary data.</text>
</comment>
<evidence type="ECO:0000256" key="3">
    <source>
        <dbReference type="ARBA" id="ARBA00023163"/>
    </source>
</evidence>
<gene>
    <name evidence="7" type="primary">ga27464</name>
    <name evidence="7" type="ORF">PR202_ga27464</name>
</gene>
<dbReference type="Pfam" id="PF00439">
    <property type="entry name" value="Bromodomain"/>
    <property type="match status" value="1"/>
</dbReference>
<accession>A0AAV5DGR9</accession>
<dbReference type="InterPro" id="IPR027353">
    <property type="entry name" value="NET_dom"/>
</dbReference>
<dbReference type="SUPFAM" id="SSF47370">
    <property type="entry name" value="Bromodomain"/>
    <property type="match status" value="1"/>
</dbReference>
<dbReference type="AlphaFoldDB" id="A0AAV5DGR9"/>
<dbReference type="Gene3D" id="1.20.920.10">
    <property type="entry name" value="Bromodomain-like"/>
    <property type="match status" value="1"/>
</dbReference>
<evidence type="ECO:0000313" key="7">
    <source>
        <dbReference type="EMBL" id="GJN09457.1"/>
    </source>
</evidence>
<evidence type="ECO:0000256" key="2">
    <source>
        <dbReference type="ARBA" id="ARBA00023117"/>
    </source>
</evidence>
<protein>
    <recommendedName>
        <fullName evidence="6">Bromo domain-containing protein</fullName>
    </recommendedName>
</protein>
<feature type="compositionally biased region" description="Low complexity" evidence="5">
    <location>
        <begin position="275"/>
        <end position="287"/>
    </location>
</feature>